<evidence type="ECO:0000313" key="2">
    <source>
        <dbReference type="EMBL" id="RZB71648.1"/>
    </source>
</evidence>
<evidence type="ECO:0008006" key="4">
    <source>
        <dbReference type="Google" id="ProtNLM"/>
    </source>
</evidence>
<keyword evidence="3" id="KW-1185">Reference proteome</keyword>
<dbReference type="PANTHER" id="PTHR33098">
    <property type="entry name" value="COTTON FIBER (DUF761)"/>
    <property type="match status" value="1"/>
</dbReference>
<name>A0A0B2QSS2_GLYSO</name>
<dbReference type="PANTHER" id="PTHR33098:SF112">
    <property type="entry name" value="COTTON FIBER PROTEIN"/>
    <property type="match status" value="1"/>
</dbReference>
<dbReference type="InterPro" id="IPR008480">
    <property type="entry name" value="DUF761_pln"/>
</dbReference>
<gene>
    <name evidence="2" type="ORF">D0Y65_036211</name>
    <name evidence="1" type="ORF">glysoja_027595</name>
</gene>
<dbReference type="Gramene" id="XM_028340998.1">
    <property type="protein sequence ID" value="XP_028196799.1"/>
    <property type="gene ID" value="LOC114381784"/>
</dbReference>
<dbReference type="Proteomes" id="UP000289340">
    <property type="component" value="Chromosome 13"/>
</dbReference>
<protein>
    <recommendedName>
        <fullName evidence="4">DUF761 domain-containing protein</fullName>
    </recommendedName>
</protein>
<proteinExistence type="predicted"/>
<dbReference type="EMBL" id="KN656964">
    <property type="protein sequence ID" value="KHN22707.1"/>
    <property type="molecule type" value="Genomic_DNA"/>
</dbReference>
<dbReference type="EMBL" id="QZWG01000013">
    <property type="protein sequence ID" value="RZB71648.1"/>
    <property type="molecule type" value="Genomic_DNA"/>
</dbReference>
<reference evidence="1" key="1">
    <citation type="submission" date="2014-07" db="EMBL/GenBank/DDBJ databases">
        <title>Identification of a novel salt tolerance gene in wild soybean by whole-genome sequencing.</title>
        <authorList>
            <person name="Lam H.-M."/>
            <person name="Qi X."/>
            <person name="Li M.-W."/>
            <person name="Liu X."/>
            <person name="Xie M."/>
            <person name="Ni M."/>
            <person name="Xu X."/>
        </authorList>
    </citation>
    <scope>NUCLEOTIDE SEQUENCE [LARGE SCALE GENOMIC DNA]</scope>
    <source>
        <tissue evidence="1">Root</tissue>
    </source>
</reference>
<reference evidence="2 3" key="2">
    <citation type="submission" date="2018-09" db="EMBL/GenBank/DDBJ databases">
        <title>A high-quality reference genome of wild soybean provides a powerful tool to mine soybean genomes.</title>
        <authorList>
            <person name="Xie M."/>
            <person name="Chung C.Y.L."/>
            <person name="Li M.-W."/>
            <person name="Wong F.-L."/>
            <person name="Chan T.-F."/>
            <person name="Lam H.-M."/>
        </authorList>
    </citation>
    <scope>NUCLEOTIDE SEQUENCE [LARGE SCALE GENOMIC DNA]</scope>
    <source>
        <strain evidence="3">cv. W05</strain>
        <tissue evidence="2">Hypocotyl of etiolated seedlings</tissue>
    </source>
</reference>
<accession>A0A0B2QSS2</accession>
<evidence type="ECO:0000313" key="1">
    <source>
        <dbReference type="EMBL" id="KHN22707.1"/>
    </source>
</evidence>
<sequence length="132" mass="15074">MSTNEKKKKKSSLLSRLRVAVQKVKLLLNATVLSHAWHAATILRGVSLSKRQISFNDRPGLMMCTASDETDSEDLVSPAHSLQRTISCPSDDDIDKRAEMFINNFRRQLKMERQISLQLRYCRENSLELVSP</sequence>
<dbReference type="Proteomes" id="UP000053555">
    <property type="component" value="Unassembled WGS sequence"/>
</dbReference>
<organism evidence="1">
    <name type="scientific">Glycine soja</name>
    <name type="common">Wild soybean</name>
    <dbReference type="NCBI Taxonomy" id="3848"/>
    <lineage>
        <taxon>Eukaryota</taxon>
        <taxon>Viridiplantae</taxon>
        <taxon>Streptophyta</taxon>
        <taxon>Embryophyta</taxon>
        <taxon>Tracheophyta</taxon>
        <taxon>Spermatophyta</taxon>
        <taxon>Magnoliopsida</taxon>
        <taxon>eudicotyledons</taxon>
        <taxon>Gunneridae</taxon>
        <taxon>Pentapetalae</taxon>
        <taxon>rosids</taxon>
        <taxon>fabids</taxon>
        <taxon>Fabales</taxon>
        <taxon>Fabaceae</taxon>
        <taxon>Papilionoideae</taxon>
        <taxon>50 kb inversion clade</taxon>
        <taxon>NPAAA clade</taxon>
        <taxon>indigoferoid/millettioid clade</taxon>
        <taxon>Phaseoleae</taxon>
        <taxon>Glycine</taxon>
        <taxon>Glycine subgen. Soja</taxon>
    </lineage>
</organism>
<evidence type="ECO:0000313" key="3">
    <source>
        <dbReference type="Proteomes" id="UP000289340"/>
    </source>
</evidence>
<dbReference type="Pfam" id="PF05553">
    <property type="entry name" value="DUF761"/>
    <property type="match status" value="1"/>
</dbReference>
<dbReference type="AlphaFoldDB" id="A0A0B2QSS2"/>